<accession>B1ZYK5</accession>
<dbReference type="InterPro" id="IPR001188">
    <property type="entry name" value="Sperm_putr-bd"/>
</dbReference>
<evidence type="ECO:0000313" key="6">
    <source>
        <dbReference type="Proteomes" id="UP000007013"/>
    </source>
</evidence>
<sequence>MMPPPDSSVSPSAGASLWTRRQWIGAAFAGLAAAGCSKLERFSFHRAVAVRGEIHVLIWADYLPQEVLDEFQARTGIRPVLHYFSSNDPLPDLLRARAEPYDLVMPSGFMAQYLRELGLIGAFDRKRLPNVANVDQRTFGSRFDPACDWFVPYIWGATGIGYNAYRIDGLPKSWSDLFILQTRVDGEVAGVSVLDDARYALGNVLIYHGLTPATATEADVERAGEVLYQLRDRIAFFESDRVAELLATGRVDLAMAWSGDVTRAMEGDPDGRFAPNLNIRISLPREGSILFKDGFCLPTAATNRAEAEEFVNYLLEPEVAAVVTNYSLFATTIPTARPMIDRRILNGPSYFLHPSGEKKNVTLEDARVSEEVYDRVWKQVKAGSSPVTPSITVPVAPTTLTPASS</sequence>
<dbReference type="GO" id="GO:0042597">
    <property type="term" value="C:periplasmic space"/>
    <property type="evidence" value="ECO:0007669"/>
    <property type="project" value="UniProtKB-SubCell"/>
</dbReference>
<dbReference type="AlphaFoldDB" id="B1ZYK5"/>
<organism evidence="5 6">
    <name type="scientific">Opitutus terrae (strain DSM 11246 / JCM 15787 / PB90-1)</name>
    <dbReference type="NCBI Taxonomy" id="452637"/>
    <lineage>
        <taxon>Bacteria</taxon>
        <taxon>Pseudomonadati</taxon>
        <taxon>Verrucomicrobiota</taxon>
        <taxon>Opitutia</taxon>
        <taxon>Opitutales</taxon>
        <taxon>Opitutaceae</taxon>
        <taxon>Opitutus</taxon>
    </lineage>
</organism>
<dbReference type="Proteomes" id="UP000007013">
    <property type="component" value="Chromosome"/>
</dbReference>
<evidence type="ECO:0000256" key="4">
    <source>
        <dbReference type="ARBA" id="ARBA00022764"/>
    </source>
</evidence>
<keyword evidence="4" id="KW-0574">Periplasm</keyword>
<dbReference type="STRING" id="452637.Oter_1958"/>
<dbReference type="OrthoDB" id="9769319at2"/>
<evidence type="ECO:0000256" key="2">
    <source>
        <dbReference type="ARBA" id="ARBA00022448"/>
    </source>
</evidence>
<reference evidence="5 6" key="1">
    <citation type="journal article" date="2011" name="J. Bacteriol.">
        <title>Genome sequence of the verrucomicrobium Opitutus terrae PB90-1, an abundant inhabitant of rice paddy soil ecosystems.</title>
        <authorList>
            <person name="van Passel M.W."/>
            <person name="Kant R."/>
            <person name="Palva A."/>
            <person name="Copeland A."/>
            <person name="Lucas S."/>
            <person name="Lapidus A."/>
            <person name="Glavina del Rio T."/>
            <person name="Pitluck S."/>
            <person name="Goltsman E."/>
            <person name="Clum A."/>
            <person name="Sun H."/>
            <person name="Schmutz J."/>
            <person name="Larimer F.W."/>
            <person name="Land M.L."/>
            <person name="Hauser L."/>
            <person name="Kyrpides N."/>
            <person name="Mikhailova N."/>
            <person name="Richardson P.P."/>
            <person name="Janssen P.H."/>
            <person name="de Vos W.M."/>
            <person name="Smidt H."/>
        </authorList>
    </citation>
    <scope>NUCLEOTIDE SEQUENCE [LARGE SCALE GENOMIC DNA]</scope>
    <source>
        <strain evidence="6">DSM 11246 / JCM 15787 / PB90-1</strain>
    </source>
</reference>
<comment type="subcellular location">
    <subcellularLocation>
        <location evidence="1">Periplasm</location>
    </subcellularLocation>
</comment>
<proteinExistence type="predicted"/>
<dbReference type="Pfam" id="PF13416">
    <property type="entry name" value="SBP_bac_8"/>
    <property type="match status" value="1"/>
</dbReference>
<dbReference type="SUPFAM" id="SSF53850">
    <property type="entry name" value="Periplasmic binding protein-like II"/>
    <property type="match status" value="1"/>
</dbReference>
<name>B1ZYK5_OPITP</name>
<dbReference type="EMBL" id="CP001032">
    <property type="protein sequence ID" value="ACB75241.1"/>
    <property type="molecule type" value="Genomic_DNA"/>
</dbReference>
<dbReference type="PIRSF" id="PIRSF019574">
    <property type="entry name" value="Periplasmic_polyamine_BP"/>
    <property type="match status" value="1"/>
</dbReference>
<dbReference type="GO" id="GO:0019808">
    <property type="term" value="F:polyamine binding"/>
    <property type="evidence" value="ECO:0007669"/>
    <property type="project" value="InterPro"/>
</dbReference>
<dbReference type="PANTHER" id="PTHR30222">
    <property type="entry name" value="SPERMIDINE/PUTRESCINE-BINDING PERIPLASMIC PROTEIN"/>
    <property type="match status" value="1"/>
</dbReference>
<keyword evidence="6" id="KW-1185">Reference proteome</keyword>
<dbReference type="RefSeq" id="WP_012374778.1">
    <property type="nucleotide sequence ID" value="NC_010571.1"/>
</dbReference>
<evidence type="ECO:0000313" key="5">
    <source>
        <dbReference type="EMBL" id="ACB75241.1"/>
    </source>
</evidence>
<protein>
    <submittedName>
        <fullName evidence="5">Extracellular solute-binding protein family 1</fullName>
    </submittedName>
</protein>
<dbReference type="CDD" id="cd13590">
    <property type="entry name" value="PBP2_PotD_PotF_like"/>
    <property type="match status" value="1"/>
</dbReference>
<gene>
    <name evidence="5" type="ordered locus">Oter_1958</name>
</gene>
<dbReference type="GO" id="GO:0015846">
    <property type="term" value="P:polyamine transport"/>
    <property type="evidence" value="ECO:0007669"/>
    <property type="project" value="InterPro"/>
</dbReference>
<dbReference type="PRINTS" id="PR00909">
    <property type="entry name" value="SPERMDNBNDNG"/>
</dbReference>
<dbReference type="Gene3D" id="3.40.190.10">
    <property type="entry name" value="Periplasmic binding protein-like II"/>
    <property type="match status" value="2"/>
</dbReference>
<dbReference type="InterPro" id="IPR006059">
    <property type="entry name" value="SBP"/>
</dbReference>
<dbReference type="KEGG" id="ote:Oter_1958"/>
<dbReference type="PANTHER" id="PTHR30222:SF17">
    <property type="entry name" value="SPERMIDINE_PUTRESCINE-BINDING PERIPLASMIC PROTEIN"/>
    <property type="match status" value="1"/>
</dbReference>
<keyword evidence="3" id="KW-0732">Signal</keyword>
<dbReference type="HOGENOM" id="CLU_026974_1_1_0"/>
<dbReference type="eggNOG" id="COG0687">
    <property type="taxonomic scope" value="Bacteria"/>
</dbReference>
<evidence type="ECO:0000256" key="1">
    <source>
        <dbReference type="ARBA" id="ARBA00004418"/>
    </source>
</evidence>
<keyword evidence="2" id="KW-0813">Transport</keyword>
<evidence type="ECO:0000256" key="3">
    <source>
        <dbReference type="ARBA" id="ARBA00022729"/>
    </source>
</evidence>